<feature type="region of interest" description="Disordered" evidence="1">
    <location>
        <begin position="260"/>
        <end position="283"/>
    </location>
</feature>
<name>A0A2H3C2D1_9AGAR</name>
<sequence length="311" mass="34838">MAIIQMYLKPRPVSAVYGHSDYLLFGRLFNCEYGPFFAGHEAIPSDATQVYTLRSPALAASLSMFFTELIPSLEANVPDPHRFVRSAWPALHQLAVAQVDSWTDFRIECENHLVQLTQGVHPPAPPPRNMRAWDSSPEWYNAVYSVLLWDAVELHGDEYQDTYLELFVWVYMYRAARQRTRIWRSLRQEMNMLVTAPAPAPLHSSWQWHHCFGFFPSYSGLLNLISSKALAAASTLASIFTIESNGPLVLSLSSSIESPVTDSTSSDADNVSNGPSTSSSHADVLVDANVKSPQCLFRRRNPIMVSDSLDL</sequence>
<dbReference type="Proteomes" id="UP000218334">
    <property type="component" value="Unassembled WGS sequence"/>
</dbReference>
<reference evidence="3" key="1">
    <citation type="journal article" date="2017" name="Nat. Ecol. Evol.">
        <title>Genome expansion and lineage-specific genetic innovations in the forest pathogenic fungi Armillaria.</title>
        <authorList>
            <person name="Sipos G."/>
            <person name="Prasanna A.N."/>
            <person name="Walter M.C."/>
            <person name="O'Connor E."/>
            <person name="Balint B."/>
            <person name="Krizsan K."/>
            <person name="Kiss B."/>
            <person name="Hess J."/>
            <person name="Varga T."/>
            <person name="Slot J."/>
            <person name="Riley R."/>
            <person name="Boka B."/>
            <person name="Rigling D."/>
            <person name="Barry K."/>
            <person name="Lee J."/>
            <person name="Mihaltcheva S."/>
            <person name="LaButti K."/>
            <person name="Lipzen A."/>
            <person name="Waldron R."/>
            <person name="Moloney N.M."/>
            <person name="Sperisen C."/>
            <person name="Kredics L."/>
            <person name="Vagvoelgyi C."/>
            <person name="Patrignani A."/>
            <person name="Fitzpatrick D."/>
            <person name="Nagy I."/>
            <person name="Doyle S."/>
            <person name="Anderson J.B."/>
            <person name="Grigoriev I.V."/>
            <person name="Gueldener U."/>
            <person name="Muensterkoetter M."/>
            <person name="Nagy L.G."/>
        </authorList>
    </citation>
    <scope>NUCLEOTIDE SEQUENCE [LARGE SCALE GENOMIC DNA]</scope>
    <source>
        <strain evidence="3">28-4</strain>
    </source>
</reference>
<dbReference type="EMBL" id="KZ293422">
    <property type="protein sequence ID" value="PBK72478.1"/>
    <property type="molecule type" value="Genomic_DNA"/>
</dbReference>
<feature type="compositionally biased region" description="Polar residues" evidence="1">
    <location>
        <begin position="260"/>
        <end position="281"/>
    </location>
</feature>
<evidence type="ECO:0000313" key="2">
    <source>
        <dbReference type="EMBL" id="PBK72478.1"/>
    </source>
</evidence>
<keyword evidence="3" id="KW-1185">Reference proteome</keyword>
<gene>
    <name evidence="2" type="ORF">ARMSODRAFT_1002564</name>
</gene>
<proteinExistence type="predicted"/>
<organism evidence="2 3">
    <name type="scientific">Armillaria solidipes</name>
    <dbReference type="NCBI Taxonomy" id="1076256"/>
    <lineage>
        <taxon>Eukaryota</taxon>
        <taxon>Fungi</taxon>
        <taxon>Dikarya</taxon>
        <taxon>Basidiomycota</taxon>
        <taxon>Agaricomycotina</taxon>
        <taxon>Agaricomycetes</taxon>
        <taxon>Agaricomycetidae</taxon>
        <taxon>Agaricales</taxon>
        <taxon>Marasmiineae</taxon>
        <taxon>Physalacriaceae</taxon>
        <taxon>Armillaria</taxon>
    </lineage>
</organism>
<protein>
    <submittedName>
        <fullName evidence="2">Uncharacterized protein</fullName>
    </submittedName>
</protein>
<evidence type="ECO:0000313" key="3">
    <source>
        <dbReference type="Proteomes" id="UP000218334"/>
    </source>
</evidence>
<evidence type="ECO:0000256" key="1">
    <source>
        <dbReference type="SAM" id="MobiDB-lite"/>
    </source>
</evidence>
<dbReference type="AlphaFoldDB" id="A0A2H3C2D1"/>
<accession>A0A2H3C2D1</accession>